<feature type="transmembrane region" description="Helical" evidence="1">
    <location>
        <begin position="83"/>
        <end position="101"/>
    </location>
</feature>
<reference evidence="2 3" key="1">
    <citation type="submission" date="2017-05" db="EMBL/GenBank/DDBJ databases">
        <title>Lactobacillus nurukis nov., sp. nov., isolated from nuruk.</title>
        <authorList>
            <person name="Kim S.-J."/>
        </authorList>
    </citation>
    <scope>NUCLEOTIDE SEQUENCE [LARGE SCALE GENOMIC DNA]</scope>
    <source>
        <strain evidence="2 3">SYF10-1a</strain>
    </source>
</reference>
<dbReference type="RefSeq" id="WP_102195285.1">
    <property type="nucleotide sequence ID" value="NZ_NIPR01000004.1"/>
</dbReference>
<feature type="transmembrane region" description="Helical" evidence="1">
    <location>
        <begin position="58"/>
        <end position="77"/>
    </location>
</feature>
<feature type="transmembrane region" description="Helical" evidence="1">
    <location>
        <begin position="9"/>
        <end position="26"/>
    </location>
</feature>
<feature type="transmembrane region" description="Helical" evidence="1">
    <location>
        <begin position="32"/>
        <end position="51"/>
    </location>
</feature>
<dbReference type="EMBL" id="NIPR01000004">
    <property type="protein sequence ID" value="PMD73306.1"/>
    <property type="molecule type" value="Genomic_DNA"/>
</dbReference>
<dbReference type="OrthoDB" id="2311643at2"/>
<proteinExistence type="predicted"/>
<keyword evidence="1" id="KW-0812">Transmembrane</keyword>
<evidence type="ECO:0000313" key="2">
    <source>
        <dbReference type="EMBL" id="PMD73306.1"/>
    </source>
</evidence>
<evidence type="ECO:0000256" key="1">
    <source>
        <dbReference type="SAM" id="Phobius"/>
    </source>
</evidence>
<dbReference type="AlphaFoldDB" id="A0A2N7AWZ6"/>
<dbReference type="Proteomes" id="UP000235649">
    <property type="component" value="Unassembled WGS sequence"/>
</dbReference>
<protein>
    <submittedName>
        <fullName evidence="2">Uncharacterized protein</fullName>
    </submittedName>
</protein>
<keyword evidence="3" id="KW-1185">Reference proteome</keyword>
<sequence length="110" mass="12696">MKNQVIRNFLVFIGFWLLIEVGINLFQNKPILNNFPWEIFLMFLLALIPVTTQIKDKYAISIDFVVFFIYMIITGGYDNLSSLIVLALMAALLTAITMFIARQFKKGQNL</sequence>
<accession>A0A2N7AWZ6</accession>
<name>A0A2N7AWZ6_9LACO</name>
<comment type="caution">
    <text evidence="2">The sequence shown here is derived from an EMBL/GenBank/DDBJ whole genome shotgun (WGS) entry which is preliminary data.</text>
</comment>
<evidence type="ECO:0000313" key="3">
    <source>
        <dbReference type="Proteomes" id="UP000235649"/>
    </source>
</evidence>
<organism evidence="2 3">
    <name type="scientific">Companilactobacillus nuruki</name>
    <dbReference type="NCBI Taxonomy" id="1993540"/>
    <lineage>
        <taxon>Bacteria</taxon>
        <taxon>Bacillati</taxon>
        <taxon>Bacillota</taxon>
        <taxon>Bacilli</taxon>
        <taxon>Lactobacillales</taxon>
        <taxon>Lactobacillaceae</taxon>
        <taxon>Companilactobacillus</taxon>
    </lineage>
</organism>
<keyword evidence="1" id="KW-0472">Membrane</keyword>
<gene>
    <name evidence="2" type="ORF">CBP76_02140</name>
</gene>
<keyword evidence="1" id="KW-1133">Transmembrane helix</keyword>